<evidence type="ECO:0000313" key="3">
    <source>
        <dbReference type="Proteomes" id="UP000593568"/>
    </source>
</evidence>
<keyword evidence="3" id="KW-1185">Reference proteome</keyword>
<dbReference type="EMBL" id="JABEZW010000001">
    <property type="protein sequence ID" value="MBA0757273.1"/>
    <property type="molecule type" value="Genomic_DNA"/>
</dbReference>
<evidence type="ECO:0000313" key="2">
    <source>
        <dbReference type="EMBL" id="MBA0757273.1"/>
    </source>
</evidence>
<gene>
    <name evidence="2" type="ORF">Gotri_020380</name>
</gene>
<dbReference type="AlphaFoldDB" id="A0A7J9D951"/>
<reference evidence="2 3" key="1">
    <citation type="journal article" date="2019" name="Genome Biol. Evol.">
        <title>Insights into the evolution of the New World diploid cottons (Gossypium, subgenus Houzingenia) based on genome sequencing.</title>
        <authorList>
            <person name="Grover C.E."/>
            <person name="Arick M.A. 2nd"/>
            <person name="Thrash A."/>
            <person name="Conover J.L."/>
            <person name="Sanders W.S."/>
            <person name="Peterson D.G."/>
            <person name="Frelichowski J.E."/>
            <person name="Scheffler J.A."/>
            <person name="Scheffler B.E."/>
            <person name="Wendel J.F."/>
        </authorList>
    </citation>
    <scope>NUCLEOTIDE SEQUENCE [LARGE SCALE GENOMIC DNA]</scope>
    <source>
        <strain evidence="2">8</strain>
        <tissue evidence="2">Leaf</tissue>
    </source>
</reference>
<dbReference type="Proteomes" id="UP000593568">
    <property type="component" value="Unassembled WGS sequence"/>
</dbReference>
<proteinExistence type="predicted"/>
<feature type="compositionally biased region" description="Polar residues" evidence="1">
    <location>
        <begin position="1"/>
        <end position="29"/>
    </location>
</feature>
<comment type="caution">
    <text evidence="2">The sequence shown here is derived from an EMBL/GenBank/DDBJ whole genome shotgun (WGS) entry which is preliminary data.</text>
</comment>
<evidence type="ECO:0000256" key="1">
    <source>
        <dbReference type="SAM" id="MobiDB-lite"/>
    </source>
</evidence>
<accession>A0A7J9D951</accession>
<organism evidence="2 3">
    <name type="scientific">Gossypium trilobum</name>
    <dbReference type="NCBI Taxonomy" id="34281"/>
    <lineage>
        <taxon>Eukaryota</taxon>
        <taxon>Viridiplantae</taxon>
        <taxon>Streptophyta</taxon>
        <taxon>Embryophyta</taxon>
        <taxon>Tracheophyta</taxon>
        <taxon>Spermatophyta</taxon>
        <taxon>Magnoliopsida</taxon>
        <taxon>eudicotyledons</taxon>
        <taxon>Gunneridae</taxon>
        <taxon>Pentapetalae</taxon>
        <taxon>rosids</taxon>
        <taxon>malvids</taxon>
        <taxon>Malvales</taxon>
        <taxon>Malvaceae</taxon>
        <taxon>Malvoideae</taxon>
        <taxon>Gossypium</taxon>
    </lineage>
</organism>
<feature type="region of interest" description="Disordered" evidence="1">
    <location>
        <begin position="1"/>
        <end position="49"/>
    </location>
</feature>
<name>A0A7J9D951_9ROSI</name>
<feature type="non-terminal residue" evidence="2">
    <location>
        <position position="70"/>
    </location>
</feature>
<sequence length="70" mass="7413">MGSSALEQQKGCSSPTSCTTNLQSINTSPVEKETDYATSNLAAEEEKPSLSSVKIFGQSDAENILSMVKL</sequence>
<protein>
    <submittedName>
        <fullName evidence="2">Uncharacterized protein</fullName>
    </submittedName>
</protein>